<evidence type="ECO:0000313" key="3">
    <source>
        <dbReference type="EMBL" id="CCC40888.1"/>
    </source>
</evidence>
<dbReference type="AlphaFoldDB" id="G0LJF4"/>
<dbReference type="KEGG" id="hwc:Hqrw_3101"/>
<sequence length="411" mass="44707">MSRESDQSSISAAENNHLSRITDPVFAINTDFEITYANPTMEAVFGSDRLTGRSLTDIVASGQENRLYIACETASKHQNPIQIQISSHALVDPDISSIAVTDIPDTAYHARIFPSETGVTVYLFGYMNSTSTDTNAKINTSTSTSTSTTESSQQESSTGATHVRDHLVFMNQIIRHDLLNGLNVISARADILSEFVESVGESHLETVNSRVNEMVTLLEVMQSITDIKLEDNTHSHSPQSLQKAVQTAIDALDTRYRERITVSGSVPDVTVQADEHLSKVFSNLFASILRGEDGVSTAESAITINAYTQNDPNRLEAPLQTDVHNNSVDHDQDDSIATTAVITITSSKGSISIKAQQHLTATDINNLASPDDGFGLYLVGRLIDSYDGSVLVNQESENEKTIITVVLLQTD</sequence>
<keyword evidence="3" id="KW-0418">Kinase</keyword>
<dbReference type="Gene3D" id="3.30.450.20">
    <property type="entry name" value="PAS domain"/>
    <property type="match status" value="1"/>
</dbReference>
<dbReference type="EMBL" id="FR746099">
    <property type="protein sequence ID" value="CCC40888.1"/>
    <property type="molecule type" value="Genomic_DNA"/>
</dbReference>
<protein>
    <submittedName>
        <fullName evidence="3">Sensor box histidine kinase</fullName>
        <ecNumber evidence="3">2.7.13.3</ecNumber>
    </submittedName>
</protein>
<dbReference type="EC" id="2.7.13.3" evidence="3"/>
<evidence type="ECO:0000259" key="2">
    <source>
        <dbReference type="SMART" id="SM00091"/>
    </source>
</evidence>
<dbReference type="CDD" id="cd00130">
    <property type="entry name" value="PAS"/>
    <property type="match status" value="1"/>
</dbReference>
<reference evidence="3 4" key="1">
    <citation type="journal article" date="2011" name="PLoS ONE">
        <title>Haloquadratum walsbyi: limited diversity in a global pond.</title>
        <authorList>
            <person name="Dyall-Smith M."/>
            <person name="Pfeiffer F."/>
            <person name="Klee K."/>
            <person name="Palm P."/>
            <person name="Gross K."/>
            <person name="Schuster S.C."/>
            <person name="Rampp M."/>
            <person name="Oesterhelt D."/>
        </authorList>
    </citation>
    <scope>NUCLEOTIDE SEQUENCE [LARGE SCALE GENOMIC DNA]</scope>
    <source>
        <strain evidence="4">DSM 16854 / JCM 12705 / C23</strain>
    </source>
</reference>
<feature type="compositionally biased region" description="Low complexity" evidence="1">
    <location>
        <begin position="140"/>
        <end position="158"/>
    </location>
</feature>
<dbReference type="InterPro" id="IPR000014">
    <property type="entry name" value="PAS"/>
</dbReference>
<dbReference type="Proteomes" id="UP000007954">
    <property type="component" value="Chromosome"/>
</dbReference>
<keyword evidence="3" id="KW-0808">Transferase</keyword>
<feature type="region of interest" description="Disordered" evidence="1">
    <location>
        <begin position="134"/>
        <end position="160"/>
    </location>
</feature>
<proteinExistence type="predicted"/>
<name>G0LJF4_HALWC</name>
<dbReference type="HOGENOM" id="CLU_671947_0_0_2"/>
<accession>G0LJF4</accession>
<organism evidence="3 4">
    <name type="scientific">Haloquadratum walsbyi (strain DSM 16854 / JCM 12705 / C23)</name>
    <dbReference type="NCBI Taxonomy" id="768065"/>
    <lineage>
        <taxon>Archaea</taxon>
        <taxon>Methanobacteriati</taxon>
        <taxon>Methanobacteriota</taxon>
        <taxon>Stenosarchaea group</taxon>
        <taxon>Halobacteria</taxon>
        <taxon>Halobacteriales</taxon>
        <taxon>Haloferacaceae</taxon>
        <taxon>Haloquadratum</taxon>
    </lineage>
</organism>
<dbReference type="GeneID" id="12447884"/>
<evidence type="ECO:0000313" key="4">
    <source>
        <dbReference type="Proteomes" id="UP000007954"/>
    </source>
</evidence>
<dbReference type="OrthoDB" id="3369at2157"/>
<gene>
    <name evidence="3" type="ordered locus">Hqrw_3101</name>
</gene>
<dbReference type="RefSeq" id="WP_014556395.1">
    <property type="nucleotide sequence ID" value="NC_017459.1"/>
</dbReference>
<evidence type="ECO:0000256" key="1">
    <source>
        <dbReference type="SAM" id="MobiDB-lite"/>
    </source>
</evidence>
<dbReference type="InterPro" id="IPR035965">
    <property type="entry name" value="PAS-like_dom_sf"/>
</dbReference>
<feature type="domain" description="PAS" evidence="2">
    <location>
        <begin position="12"/>
        <end position="76"/>
    </location>
</feature>
<dbReference type="SUPFAM" id="SSF55785">
    <property type="entry name" value="PYP-like sensor domain (PAS domain)"/>
    <property type="match status" value="1"/>
</dbReference>
<dbReference type="SMART" id="SM00091">
    <property type="entry name" value="PAS"/>
    <property type="match status" value="1"/>
</dbReference>
<dbReference type="GO" id="GO:0004673">
    <property type="term" value="F:protein histidine kinase activity"/>
    <property type="evidence" value="ECO:0007669"/>
    <property type="project" value="UniProtKB-EC"/>
</dbReference>